<keyword evidence="3" id="KW-1185">Reference proteome</keyword>
<dbReference type="CDD" id="cd04196">
    <property type="entry name" value="GT_2_like_d"/>
    <property type="match status" value="1"/>
</dbReference>
<comment type="caution">
    <text evidence="2">The sequence shown here is derived from an EMBL/GenBank/DDBJ whole genome shotgun (WGS) entry which is preliminary data.</text>
</comment>
<feature type="domain" description="Glycosyltransferase 2-like" evidence="1">
    <location>
        <begin position="6"/>
        <end position="124"/>
    </location>
</feature>
<proteinExistence type="predicted"/>
<dbReference type="Pfam" id="PF00535">
    <property type="entry name" value="Glycos_transf_2"/>
    <property type="match status" value="1"/>
</dbReference>
<dbReference type="PANTHER" id="PTHR22916:SF3">
    <property type="entry name" value="UDP-GLCNAC:BETAGAL BETA-1,3-N-ACETYLGLUCOSAMINYLTRANSFERASE-LIKE PROTEIN 1"/>
    <property type="match status" value="1"/>
</dbReference>
<gene>
    <name evidence="2" type="ORF">ACFP1L_04625</name>
</gene>
<dbReference type="RefSeq" id="WP_137616888.1">
    <property type="nucleotide sequence ID" value="NZ_BJDI01000013.1"/>
</dbReference>
<dbReference type="PANTHER" id="PTHR22916">
    <property type="entry name" value="GLYCOSYLTRANSFERASE"/>
    <property type="match status" value="1"/>
</dbReference>
<dbReference type="EMBL" id="JBHSSE010000009">
    <property type="protein sequence ID" value="MFC6201185.1"/>
    <property type="molecule type" value="Genomic_DNA"/>
</dbReference>
<dbReference type="InterPro" id="IPR029044">
    <property type="entry name" value="Nucleotide-diphossugar_trans"/>
</dbReference>
<sequence length="322" mass="37713">MKKVAVIMSTYNGRKYLSEQIESILNQKIDSDEYTLDLYIRDDGSCDETESIVTTYMTRSENIHLLQNSGTNLGVQGSFYSLMRCVEADYYFFCDQDDVWFYNKVTTFMNEFKKHCDKIPCGVYSDLSLIDTEGKALGKTMMQEQGWSYDEKRDLSLLMFNTRVTGAAFAINRAARDEVIRIDARKFSSVLMHDSIIALLTQVYDNLYFIPKTLVGYRQHENNVLGAAPQKHSQFEIGFKKNHYRHLFHDLMLVIQVLNWTNVPNTNMTMIRATQDFVKQQSFRGRVASIFKNYKCLWDKFRLRHVVFLLVFYRYANLSKIQ</sequence>
<evidence type="ECO:0000313" key="2">
    <source>
        <dbReference type="EMBL" id="MFC6201185.1"/>
    </source>
</evidence>
<evidence type="ECO:0000313" key="3">
    <source>
        <dbReference type="Proteomes" id="UP001596171"/>
    </source>
</evidence>
<dbReference type="InterPro" id="IPR001173">
    <property type="entry name" value="Glyco_trans_2-like"/>
</dbReference>
<dbReference type="SUPFAM" id="SSF53448">
    <property type="entry name" value="Nucleotide-diphospho-sugar transferases"/>
    <property type="match status" value="1"/>
</dbReference>
<reference evidence="3" key="1">
    <citation type="journal article" date="2019" name="Int. J. Syst. Evol. Microbiol.">
        <title>The Global Catalogue of Microorganisms (GCM) 10K type strain sequencing project: providing services to taxonomists for standard genome sequencing and annotation.</title>
        <authorList>
            <consortium name="The Broad Institute Genomics Platform"/>
            <consortium name="The Broad Institute Genome Sequencing Center for Infectious Disease"/>
            <person name="Wu L."/>
            <person name="Ma J."/>
        </authorList>
    </citation>
    <scope>NUCLEOTIDE SEQUENCE [LARGE SCALE GENOMIC DNA]</scope>
    <source>
        <strain evidence="3">CCM 8930</strain>
    </source>
</reference>
<dbReference type="Gene3D" id="3.90.550.10">
    <property type="entry name" value="Spore Coat Polysaccharide Biosynthesis Protein SpsA, Chain A"/>
    <property type="match status" value="1"/>
</dbReference>
<protein>
    <submittedName>
        <fullName evidence="2">Glycosyltransferase family 2 protein</fullName>
    </submittedName>
</protein>
<evidence type="ECO:0000259" key="1">
    <source>
        <dbReference type="Pfam" id="PF00535"/>
    </source>
</evidence>
<organism evidence="2 3">
    <name type="scientific">Lactiplantibacillus nangangensis</name>
    <dbReference type="NCBI Taxonomy" id="2559917"/>
    <lineage>
        <taxon>Bacteria</taxon>
        <taxon>Bacillati</taxon>
        <taxon>Bacillota</taxon>
        <taxon>Bacilli</taxon>
        <taxon>Lactobacillales</taxon>
        <taxon>Lactobacillaceae</taxon>
        <taxon>Lactiplantibacillus</taxon>
    </lineage>
</organism>
<name>A0ABW1SHJ2_9LACO</name>
<accession>A0ABW1SHJ2</accession>
<dbReference type="Proteomes" id="UP001596171">
    <property type="component" value="Unassembled WGS sequence"/>
</dbReference>